<organism evidence="1">
    <name type="scientific">marine sediment metagenome</name>
    <dbReference type="NCBI Taxonomy" id="412755"/>
    <lineage>
        <taxon>unclassified sequences</taxon>
        <taxon>metagenomes</taxon>
        <taxon>ecological metagenomes</taxon>
    </lineage>
</organism>
<dbReference type="EMBL" id="LAZR01000819">
    <property type="protein sequence ID" value="KKN57105.1"/>
    <property type="molecule type" value="Genomic_DNA"/>
</dbReference>
<dbReference type="AlphaFoldDB" id="A0A0F9RKK3"/>
<gene>
    <name evidence="1" type="ORF">LCGC14_0565770</name>
</gene>
<evidence type="ECO:0000313" key="1">
    <source>
        <dbReference type="EMBL" id="KKN57105.1"/>
    </source>
</evidence>
<comment type="caution">
    <text evidence="1">The sequence shown here is derived from an EMBL/GenBank/DDBJ whole genome shotgun (WGS) entry which is preliminary data.</text>
</comment>
<sequence>MAYLYQTGTANDLPHWFSLLETFLVGRGWTVVSGTGTTTVVFSSPGEGGGRTKLFVRFFRHSTANRVYPRVQNDAAATQKTSESYYLDAPGLGAIPFEYWMAADKDKVIVNFKAGAAYTGFYVGVVEPFALTVEEEEQMVSLCLHEMDNVNCARVLKKHDGTWNQTVGGAYGVTNDYPRDPLDNSVAVFACRVGTESGVVGQPTDISYRIVTLAGINPEDTITTGYAGATSTWIIMGTGTLRWAMRTGGNVPVGQYEGAYFSHMNGLATSKEDFDAKMQVFMTAIGWTKIAHPSPGYPIEYYWYSQGESGVDDIYLHWYYYLNTRFRIRCADAVPSIHEGSISSLPIADGDFPTFYRVTGDRDCIAVSLQQVGIWNWIWIGRYQVYLPDPDSIDSAYMMGNEAYIFRDHYGQWDNSVGNNTLIKLSDGYQYSSPNAYDGVTNILWPYAVRQSTGKVPIGICKYIHLVNSGSLTIMDTIAIGGRSYRYLAEGSGYKIALRES</sequence>
<protein>
    <submittedName>
        <fullName evidence="1">Uncharacterized protein</fullName>
    </submittedName>
</protein>
<reference evidence="1" key="1">
    <citation type="journal article" date="2015" name="Nature">
        <title>Complex archaea that bridge the gap between prokaryotes and eukaryotes.</title>
        <authorList>
            <person name="Spang A."/>
            <person name="Saw J.H."/>
            <person name="Jorgensen S.L."/>
            <person name="Zaremba-Niedzwiedzka K."/>
            <person name="Martijn J."/>
            <person name="Lind A.E."/>
            <person name="van Eijk R."/>
            <person name="Schleper C."/>
            <person name="Guy L."/>
            <person name="Ettema T.J."/>
        </authorList>
    </citation>
    <scope>NUCLEOTIDE SEQUENCE</scope>
</reference>
<name>A0A0F9RKK3_9ZZZZ</name>
<accession>A0A0F9RKK3</accession>
<proteinExistence type="predicted"/>